<dbReference type="KEGG" id="sbae:DSM104329_01974"/>
<feature type="transmembrane region" description="Helical" evidence="9">
    <location>
        <begin position="87"/>
        <end position="110"/>
    </location>
</feature>
<comment type="similarity">
    <text evidence="8">Belongs to the binding-protein-dependent transport system permease family. LivHM subfamily.</text>
</comment>
<evidence type="ECO:0000256" key="5">
    <source>
        <dbReference type="ARBA" id="ARBA00022970"/>
    </source>
</evidence>
<evidence type="ECO:0000256" key="7">
    <source>
        <dbReference type="ARBA" id="ARBA00023136"/>
    </source>
</evidence>
<keyword evidence="5" id="KW-0029">Amino-acid transport</keyword>
<dbReference type="AlphaFoldDB" id="A0A9E7BZR0"/>
<dbReference type="PANTHER" id="PTHR11795:SF445">
    <property type="entry name" value="AMINO ACID ABC TRANSPORTER PERMEASE PROTEIN"/>
    <property type="match status" value="1"/>
</dbReference>
<keyword evidence="7 9" id="KW-0472">Membrane</keyword>
<feature type="transmembrane region" description="Helical" evidence="9">
    <location>
        <begin position="56"/>
        <end position="75"/>
    </location>
</feature>
<evidence type="ECO:0000313" key="10">
    <source>
        <dbReference type="EMBL" id="UGS35581.1"/>
    </source>
</evidence>
<evidence type="ECO:0000256" key="4">
    <source>
        <dbReference type="ARBA" id="ARBA00022692"/>
    </source>
</evidence>
<evidence type="ECO:0000256" key="6">
    <source>
        <dbReference type="ARBA" id="ARBA00022989"/>
    </source>
</evidence>
<evidence type="ECO:0000256" key="9">
    <source>
        <dbReference type="SAM" id="Phobius"/>
    </source>
</evidence>
<evidence type="ECO:0000256" key="8">
    <source>
        <dbReference type="ARBA" id="ARBA00037998"/>
    </source>
</evidence>
<feature type="transmembrane region" description="Helical" evidence="9">
    <location>
        <begin position="12"/>
        <end position="36"/>
    </location>
</feature>
<gene>
    <name evidence="10" type="primary">livH_2</name>
    <name evidence="10" type="ORF">DSM104329_01974</name>
</gene>
<organism evidence="10 11">
    <name type="scientific">Capillimicrobium parvum</name>
    <dbReference type="NCBI Taxonomy" id="2884022"/>
    <lineage>
        <taxon>Bacteria</taxon>
        <taxon>Bacillati</taxon>
        <taxon>Actinomycetota</taxon>
        <taxon>Thermoleophilia</taxon>
        <taxon>Solirubrobacterales</taxon>
        <taxon>Capillimicrobiaceae</taxon>
        <taxon>Capillimicrobium</taxon>
    </lineage>
</organism>
<dbReference type="EMBL" id="CP087164">
    <property type="protein sequence ID" value="UGS35581.1"/>
    <property type="molecule type" value="Genomic_DNA"/>
</dbReference>
<dbReference type="InterPro" id="IPR001851">
    <property type="entry name" value="ABC_transp_permease"/>
</dbReference>
<feature type="transmembrane region" description="Helical" evidence="9">
    <location>
        <begin position="212"/>
        <end position="230"/>
    </location>
</feature>
<dbReference type="RefSeq" id="WP_259315264.1">
    <property type="nucleotide sequence ID" value="NZ_CP087164.1"/>
</dbReference>
<keyword evidence="11" id="KW-1185">Reference proteome</keyword>
<name>A0A9E7BZR0_9ACTN</name>
<accession>A0A9E7BZR0</accession>
<dbReference type="Pfam" id="PF02653">
    <property type="entry name" value="BPD_transp_2"/>
    <property type="match status" value="1"/>
</dbReference>
<proteinExistence type="inferred from homology"/>
<protein>
    <submittedName>
        <fullName evidence="10">High-affinity branched-chain amino acid transport system permease protein LivH</fullName>
    </submittedName>
</protein>
<keyword evidence="4 9" id="KW-0812">Transmembrane</keyword>
<evidence type="ECO:0000256" key="2">
    <source>
        <dbReference type="ARBA" id="ARBA00022448"/>
    </source>
</evidence>
<dbReference type="Proteomes" id="UP001162834">
    <property type="component" value="Chromosome"/>
</dbReference>
<dbReference type="CDD" id="cd06582">
    <property type="entry name" value="TM_PBP1_LivH_like"/>
    <property type="match status" value="1"/>
</dbReference>
<reference evidence="10" key="1">
    <citation type="journal article" date="2022" name="Int. J. Syst. Evol. Microbiol.">
        <title>Pseudomonas aegrilactucae sp. nov. and Pseudomonas morbosilactucae sp. nov., pathogens causing bacterial rot of lettuce in Japan.</title>
        <authorList>
            <person name="Sawada H."/>
            <person name="Fujikawa T."/>
            <person name="Satou M."/>
        </authorList>
    </citation>
    <scope>NUCLEOTIDE SEQUENCE</scope>
    <source>
        <strain evidence="10">0166_1</strain>
    </source>
</reference>
<keyword evidence="2" id="KW-0813">Transport</keyword>
<feature type="transmembrane region" description="Helical" evidence="9">
    <location>
        <begin position="130"/>
        <end position="157"/>
    </location>
</feature>
<feature type="transmembrane region" description="Helical" evidence="9">
    <location>
        <begin position="185"/>
        <end position="206"/>
    </location>
</feature>
<keyword evidence="6 9" id="KW-1133">Transmembrane helix</keyword>
<dbReference type="InterPro" id="IPR052157">
    <property type="entry name" value="BCAA_transport_permease"/>
</dbReference>
<feature type="transmembrane region" description="Helical" evidence="9">
    <location>
        <begin position="237"/>
        <end position="255"/>
    </location>
</feature>
<evidence type="ECO:0000256" key="1">
    <source>
        <dbReference type="ARBA" id="ARBA00004651"/>
    </source>
</evidence>
<feature type="transmembrane region" description="Helical" evidence="9">
    <location>
        <begin position="267"/>
        <end position="285"/>
    </location>
</feature>
<sequence>MSTIIQNALDAIALGSVYAVFALGIALIFGVMRLVNLAHGEIIMAAGYTLLVTGGWPWWARVGAALAVGVVLSVLMHRLAFKPLQGASAVTLMVGSLAVSALLQTSVLTWRGGNPEGTRNLPLLNDAIEIAGVRVSVLSLVSVGVVASLLVGLAVLLRRTDLGLRMRAAAEDFSMARMLGVKADAVIMFAFAIAGLLAAVGGVLVVSQTGTVTPTIGLSVMLFGLIACVLGGLGSLAGAVLGGFVLGCASVVLQATLPLELRPYRDAFLFAGVFLVILLRPEGLVRTSALQERV</sequence>
<evidence type="ECO:0000256" key="3">
    <source>
        <dbReference type="ARBA" id="ARBA00022475"/>
    </source>
</evidence>
<keyword evidence="3" id="KW-1003">Cell membrane</keyword>
<dbReference type="GO" id="GO:0022857">
    <property type="term" value="F:transmembrane transporter activity"/>
    <property type="evidence" value="ECO:0007669"/>
    <property type="project" value="InterPro"/>
</dbReference>
<dbReference type="GO" id="GO:0006865">
    <property type="term" value="P:amino acid transport"/>
    <property type="evidence" value="ECO:0007669"/>
    <property type="project" value="UniProtKB-KW"/>
</dbReference>
<comment type="subcellular location">
    <subcellularLocation>
        <location evidence="1">Cell membrane</location>
        <topology evidence="1">Multi-pass membrane protein</topology>
    </subcellularLocation>
</comment>
<evidence type="ECO:0000313" key="11">
    <source>
        <dbReference type="Proteomes" id="UP001162834"/>
    </source>
</evidence>
<dbReference type="GO" id="GO:0005886">
    <property type="term" value="C:plasma membrane"/>
    <property type="evidence" value="ECO:0007669"/>
    <property type="project" value="UniProtKB-SubCell"/>
</dbReference>
<dbReference type="PANTHER" id="PTHR11795">
    <property type="entry name" value="BRANCHED-CHAIN AMINO ACID TRANSPORT SYSTEM PERMEASE PROTEIN LIVH"/>
    <property type="match status" value="1"/>
</dbReference>